<name>A0A8R1I3Y1_CAEJA</name>
<keyword evidence="3" id="KW-1185">Reference proteome</keyword>
<sequence>MEWTNNSKYTNSKDLTGWSRKQKAILEYLILDYYKESAARSSNYIPQELNPVQDQRGFIRHGTRLDKSELPTFTKYPIILMRDHKLTELIFRDLHIQNKHIGTEHLVVKKEKSIGSQNAGNWPDRSKRQFKKGWSRTKKKISHCGNS</sequence>
<reference evidence="2" key="2">
    <citation type="submission" date="2022-06" db="UniProtKB">
        <authorList>
            <consortium name="EnsemblMetazoa"/>
        </authorList>
    </citation>
    <scope>IDENTIFICATION</scope>
    <source>
        <strain evidence="2">DF5081</strain>
    </source>
</reference>
<evidence type="ECO:0000313" key="3">
    <source>
        <dbReference type="Proteomes" id="UP000005237"/>
    </source>
</evidence>
<dbReference type="AlphaFoldDB" id="A0A8R1I3Y1"/>
<feature type="compositionally biased region" description="Basic residues" evidence="1">
    <location>
        <begin position="128"/>
        <end position="147"/>
    </location>
</feature>
<feature type="region of interest" description="Disordered" evidence="1">
    <location>
        <begin position="115"/>
        <end position="147"/>
    </location>
</feature>
<evidence type="ECO:0000313" key="2">
    <source>
        <dbReference type="EnsemblMetazoa" id="CJA21030.1"/>
    </source>
</evidence>
<organism evidence="2 3">
    <name type="scientific">Caenorhabditis japonica</name>
    <dbReference type="NCBI Taxonomy" id="281687"/>
    <lineage>
        <taxon>Eukaryota</taxon>
        <taxon>Metazoa</taxon>
        <taxon>Ecdysozoa</taxon>
        <taxon>Nematoda</taxon>
        <taxon>Chromadorea</taxon>
        <taxon>Rhabditida</taxon>
        <taxon>Rhabditina</taxon>
        <taxon>Rhabditomorpha</taxon>
        <taxon>Rhabditoidea</taxon>
        <taxon>Rhabditidae</taxon>
        <taxon>Peloderinae</taxon>
        <taxon>Caenorhabditis</taxon>
    </lineage>
</organism>
<reference evidence="3" key="1">
    <citation type="submission" date="2010-08" db="EMBL/GenBank/DDBJ databases">
        <authorList>
            <consortium name="Caenorhabditis japonica Sequencing Consortium"/>
            <person name="Wilson R.K."/>
        </authorList>
    </citation>
    <scope>NUCLEOTIDE SEQUENCE [LARGE SCALE GENOMIC DNA]</scope>
    <source>
        <strain evidence="3">DF5081</strain>
    </source>
</reference>
<accession>A0A8R1I3Y1</accession>
<dbReference type="PANTHER" id="PTHR47331:SF1">
    <property type="entry name" value="GAG-LIKE PROTEIN"/>
    <property type="match status" value="1"/>
</dbReference>
<dbReference type="Proteomes" id="UP000005237">
    <property type="component" value="Unassembled WGS sequence"/>
</dbReference>
<evidence type="ECO:0000256" key="1">
    <source>
        <dbReference type="SAM" id="MobiDB-lite"/>
    </source>
</evidence>
<proteinExistence type="predicted"/>
<protein>
    <submittedName>
        <fullName evidence="2">Uncharacterized protein</fullName>
    </submittedName>
</protein>
<dbReference type="PANTHER" id="PTHR47331">
    <property type="entry name" value="PHD-TYPE DOMAIN-CONTAINING PROTEIN"/>
    <property type="match status" value="1"/>
</dbReference>
<dbReference type="EnsemblMetazoa" id="CJA21030.1">
    <property type="protein sequence ID" value="CJA21030.1"/>
    <property type="gene ID" value="WBGene00176602"/>
</dbReference>